<proteinExistence type="predicted"/>
<keyword evidence="3" id="KW-0732">Signal</keyword>
<protein>
    <submittedName>
        <fullName evidence="4">Uncharacterized protein</fullName>
    </submittedName>
</protein>
<organism evidence="4 5">
    <name type="scientific">Paramuricea clavata</name>
    <name type="common">Red gorgonian</name>
    <name type="synonym">Violescent sea-whip</name>
    <dbReference type="NCBI Taxonomy" id="317549"/>
    <lineage>
        <taxon>Eukaryota</taxon>
        <taxon>Metazoa</taxon>
        <taxon>Cnidaria</taxon>
        <taxon>Anthozoa</taxon>
        <taxon>Octocorallia</taxon>
        <taxon>Malacalcyonacea</taxon>
        <taxon>Plexauridae</taxon>
        <taxon>Paramuricea</taxon>
    </lineage>
</organism>
<dbReference type="OrthoDB" id="9983261at2759"/>
<gene>
    <name evidence="4" type="ORF">PACLA_8A064518</name>
</gene>
<feature type="compositionally biased region" description="Basic and acidic residues" evidence="1">
    <location>
        <begin position="465"/>
        <end position="493"/>
    </location>
</feature>
<dbReference type="Proteomes" id="UP001152795">
    <property type="component" value="Unassembled WGS sequence"/>
</dbReference>
<accession>A0A6S7JID9</accession>
<keyword evidence="2" id="KW-1133">Transmembrane helix</keyword>
<name>A0A6S7JID9_PARCT</name>
<dbReference type="PROSITE" id="PS51257">
    <property type="entry name" value="PROKAR_LIPOPROTEIN"/>
    <property type="match status" value="1"/>
</dbReference>
<evidence type="ECO:0000256" key="3">
    <source>
        <dbReference type="SAM" id="SignalP"/>
    </source>
</evidence>
<feature type="region of interest" description="Disordered" evidence="1">
    <location>
        <begin position="462"/>
        <end position="493"/>
    </location>
</feature>
<dbReference type="EMBL" id="CACRXK020009115">
    <property type="protein sequence ID" value="CAB4016431.1"/>
    <property type="molecule type" value="Genomic_DNA"/>
</dbReference>
<evidence type="ECO:0000256" key="2">
    <source>
        <dbReference type="SAM" id="Phobius"/>
    </source>
</evidence>
<evidence type="ECO:0000256" key="1">
    <source>
        <dbReference type="SAM" id="MobiDB-lite"/>
    </source>
</evidence>
<feature type="signal peptide" evidence="3">
    <location>
        <begin position="1"/>
        <end position="24"/>
    </location>
</feature>
<dbReference type="AlphaFoldDB" id="A0A6S7JID9"/>
<reference evidence="4" key="1">
    <citation type="submission" date="2020-04" db="EMBL/GenBank/DDBJ databases">
        <authorList>
            <person name="Alioto T."/>
            <person name="Alioto T."/>
            <person name="Gomez Garrido J."/>
        </authorList>
    </citation>
    <scope>NUCLEOTIDE SEQUENCE</scope>
    <source>
        <strain evidence="4">A484AB</strain>
    </source>
</reference>
<feature type="transmembrane region" description="Helical" evidence="2">
    <location>
        <begin position="565"/>
        <end position="582"/>
    </location>
</feature>
<keyword evidence="5" id="KW-1185">Reference proteome</keyword>
<evidence type="ECO:0000313" key="4">
    <source>
        <dbReference type="EMBL" id="CAB4016431.1"/>
    </source>
</evidence>
<evidence type="ECO:0000313" key="5">
    <source>
        <dbReference type="Proteomes" id="UP001152795"/>
    </source>
</evidence>
<sequence length="583" mass="66316">MNRQQLNVLYLVIIAACYIYHTEAVTGTCDRWSGPAGAVHCVQAPGLYYGYQWATCRTNTYIKTTSKGRHSCIDSTRIYCYYQCMIDVYGRGNGFVFPLCKCSPSDPAPTESVPLPAWCYSPDGRKCNWYRECLNKVYPKCEDDKDEYAIKFAEKFCKLYDKNYKDFSTEGKKWVDAVRKCLQVKLVPLIDTTRVKTCKDLKSTAFKTHTPCYLDPDQSSLSYCDLSIADQMTVFWTIKSAYIDAFGSSLKGMLEVLAGCIQAKTKSLVQEVKAKIQERVDQIEKAINPITDIIQETELRIKVWLEHQTPPIQLDIYINEKDWDKASKRRKRSVPDDREIVTSQFAGKIVDALASEQMWKDKGVAWFAYANNEMAHDNNIMSIRLLVANRFKYEGFDNSSLSLPKHANLTATLVQLSEAVLNGTLNLTIDGESIEIMKLNGCLDWNCEEHAFNITSLKVPETNEDDVKPTDDVKPEDDVKPKADECDAEKGPDGARQCVKLSRYNDYQWATCRTNLYINITTNGKHYCTNQLHTYCLFQCMLDKYEESSGDVYGSCQCSGSQKKTYMFAYVVLLAAVSFLLVL</sequence>
<feature type="chain" id="PRO_5043960921" evidence="3">
    <location>
        <begin position="25"/>
        <end position="583"/>
    </location>
</feature>
<keyword evidence="2" id="KW-0812">Transmembrane</keyword>
<comment type="caution">
    <text evidence="4">The sequence shown here is derived from an EMBL/GenBank/DDBJ whole genome shotgun (WGS) entry which is preliminary data.</text>
</comment>
<keyword evidence="2" id="KW-0472">Membrane</keyword>